<keyword evidence="1" id="KW-1133">Transmembrane helix</keyword>
<feature type="transmembrane region" description="Helical" evidence="1">
    <location>
        <begin position="85"/>
        <end position="102"/>
    </location>
</feature>
<dbReference type="RefSeq" id="WP_157588129.1">
    <property type="nucleotide sequence ID" value="NZ_WPIN01000011.1"/>
</dbReference>
<evidence type="ECO:0000313" key="3">
    <source>
        <dbReference type="Proteomes" id="UP000436006"/>
    </source>
</evidence>
<feature type="transmembrane region" description="Helical" evidence="1">
    <location>
        <begin position="21"/>
        <end position="44"/>
    </location>
</feature>
<organism evidence="2 3">
    <name type="scientific">Spirosoma arboris</name>
    <dbReference type="NCBI Taxonomy" id="2682092"/>
    <lineage>
        <taxon>Bacteria</taxon>
        <taxon>Pseudomonadati</taxon>
        <taxon>Bacteroidota</taxon>
        <taxon>Cytophagia</taxon>
        <taxon>Cytophagales</taxon>
        <taxon>Cytophagaceae</taxon>
        <taxon>Spirosoma</taxon>
    </lineage>
</organism>
<keyword evidence="1" id="KW-0472">Membrane</keyword>
<comment type="caution">
    <text evidence="2">The sequence shown here is derived from an EMBL/GenBank/DDBJ whole genome shotgun (WGS) entry which is preliminary data.</text>
</comment>
<keyword evidence="1" id="KW-0812">Transmembrane</keyword>
<dbReference type="EMBL" id="WPIN01000011">
    <property type="protein sequence ID" value="MVM33409.1"/>
    <property type="molecule type" value="Genomic_DNA"/>
</dbReference>
<feature type="transmembrane region" description="Helical" evidence="1">
    <location>
        <begin position="196"/>
        <end position="214"/>
    </location>
</feature>
<gene>
    <name evidence="2" type="ORF">GO755_25445</name>
</gene>
<accession>A0A7K1SHW5</accession>
<feature type="transmembrane region" description="Helical" evidence="1">
    <location>
        <begin position="167"/>
        <end position="189"/>
    </location>
</feature>
<protein>
    <submittedName>
        <fullName evidence="2">Uncharacterized protein</fullName>
    </submittedName>
</protein>
<dbReference type="AlphaFoldDB" id="A0A7K1SHW5"/>
<feature type="transmembrane region" description="Helical" evidence="1">
    <location>
        <begin position="108"/>
        <end position="124"/>
    </location>
</feature>
<name>A0A7K1SHW5_9BACT</name>
<feature type="transmembrane region" description="Helical" evidence="1">
    <location>
        <begin position="220"/>
        <end position="236"/>
    </location>
</feature>
<feature type="transmembrane region" description="Helical" evidence="1">
    <location>
        <begin position="248"/>
        <end position="269"/>
    </location>
</feature>
<dbReference type="Proteomes" id="UP000436006">
    <property type="component" value="Unassembled WGS sequence"/>
</dbReference>
<proteinExistence type="predicted"/>
<sequence>MVKGAFASNFACQLDQRRESVILRICALGLLVSIMLSFHLWWLPRKFTVVTFIENFPYYILLNNILFISLLITIICSILQPLRPLSCLISILLILLIGLDQIRLQPWVYFYWLFFISHFFFNRLQLVFNRATISSMYIWAGIYKFTGAYMINGASLANTAFPFIPELAGNISTAIIPPLELLIGIGLWIPTYYRHIPFLAFGLHGIILILLIKLNMNSVVWPWNFSLIFLLYFIPAPSTPDIMGLKKWTQITAVASLFIIPAFSIISLIPRAMAWHLYSGDSYQIICIDSTSAIVLNSACVSELNVPLPSEPGILFHIQKENCNRNPSIRLLLRWPYDQHRQDSLVSCPSTSF</sequence>
<evidence type="ECO:0000313" key="2">
    <source>
        <dbReference type="EMBL" id="MVM33409.1"/>
    </source>
</evidence>
<reference evidence="2 3" key="1">
    <citation type="submission" date="2019-12" db="EMBL/GenBank/DDBJ databases">
        <title>Spirosoma sp. HMF4905 genome sequencing and assembly.</title>
        <authorList>
            <person name="Kang H."/>
            <person name="Cha I."/>
            <person name="Kim H."/>
            <person name="Joh K."/>
        </authorList>
    </citation>
    <scope>NUCLEOTIDE SEQUENCE [LARGE SCALE GENOMIC DNA]</scope>
    <source>
        <strain evidence="2 3">HMF4905</strain>
    </source>
</reference>
<feature type="transmembrane region" description="Helical" evidence="1">
    <location>
        <begin position="56"/>
        <end position="78"/>
    </location>
</feature>
<evidence type="ECO:0000256" key="1">
    <source>
        <dbReference type="SAM" id="Phobius"/>
    </source>
</evidence>
<keyword evidence="3" id="KW-1185">Reference proteome</keyword>